<comment type="caution">
    <text evidence="1">The sequence shown here is derived from an EMBL/GenBank/DDBJ whole genome shotgun (WGS) entry which is preliminary data.</text>
</comment>
<name>A0ABW1RDR5_9LACO</name>
<dbReference type="RefSeq" id="WP_225418892.1">
    <property type="nucleotide sequence ID" value="NZ_JBHSSL010000051.1"/>
</dbReference>
<dbReference type="EMBL" id="JBHSSL010000051">
    <property type="protein sequence ID" value="MFC6170701.1"/>
    <property type="molecule type" value="Genomic_DNA"/>
</dbReference>
<gene>
    <name evidence="1" type="ORF">ACFQGP_08950</name>
</gene>
<sequence>MNDKFKSNSKKLHAKPQEQLKQAVTLATSMTGTRLESVKHDFLARPLSADDKICCLGVFFYRQADALDFLMYLQLLCHHSAKAELILKLLGAKRLDTAANS</sequence>
<evidence type="ECO:0000313" key="2">
    <source>
        <dbReference type="Proteomes" id="UP001596289"/>
    </source>
</evidence>
<protein>
    <submittedName>
        <fullName evidence="1">Uncharacterized protein</fullName>
    </submittedName>
</protein>
<proteinExistence type="predicted"/>
<organism evidence="1 2">
    <name type="scientific">Loigolactobacillus jiayinensis</name>
    <dbReference type="NCBI Taxonomy" id="2486016"/>
    <lineage>
        <taxon>Bacteria</taxon>
        <taxon>Bacillati</taxon>
        <taxon>Bacillota</taxon>
        <taxon>Bacilli</taxon>
        <taxon>Lactobacillales</taxon>
        <taxon>Lactobacillaceae</taxon>
        <taxon>Loigolactobacillus</taxon>
    </lineage>
</organism>
<accession>A0ABW1RDR5</accession>
<reference evidence="2" key="1">
    <citation type="journal article" date="2019" name="Int. J. Syst. Evol. Microbiol.">
        <title>The Global Catalogue of Microorganisms (GCM) 10K type strain sequencing project: providing services to taxonomists for standard genome sequencing and annotation.</title>
        <authorList>
            <consortium name="The Broad Institute Genomics Platform"/>
            <consortium name="The Broad Institute Genome Sequencing Center for Infectious Disease"/>
            <person name="Wu L."/>
            <person name="Ma J."/>
        </authorList>
    </citation>
    <scope>NUCLEOTIDE SEQUENCE [LARGE SCALE GENOMIC DNA]</scope>
    <source>
        <strain evidence="2">CCM 8904</strain>
    </source>
</reference>
<evidence type="ECO:0000313" key="1">
    <source>
        <dbReference type="EMBL" id="MFC6170701.1"/>
    </source>
</evidence>
<keyword evidence="2" id="KW-1185">Reference proteome</keyword>
<dbReference type="Proteomes" id="UP001596289">
    <property type="component" value="Unassembled WGS sequence"/>
</dbReference>